<dbReference type="GO" id="GO:0015562">
    <property type="term" value="F:efflux transmembrane transporter activity"/>
    <property type="evidence" value="ECO:0007669"/>
    <property type="project" value="InterPro"/>
</dbReference>
<keyword evidence="4" id="KW-1185">Reference proteome</keyword>
<dbReference type="Gene3D" id="1.20.1600.10">
    <property type="entry name" value="Outer membrane efflux proteins (OEP)"/>
    <property type="match status" value="2"/>
</dbReference>
<name>A0A5C1E8B1_9RHOO</name>
<sequence length="479" mass="50697">MCWIVSPRVCRGIALAKIAVIALGGGVSHAQAQTVSTAPPAAPGLAAAVDAAWQRQPAARALTARLDEFAARRGAAGSLLPEAPALSASNRNDRLNRNTGVSEWDVAVALPLWLPGYQSRTLALVESEQGAFEALVGQARWRLAGEVREAYWQARLAENERIVANRRADDAARLSEDVRRRVAAGELARMDLNQAQGAEQAALAVQAESEARAHRARRAFTALTGLATLPDEAAARESLAALPAMAPASLASTGQSVSPPGALSTPIRPLAAGASDASTARPRPASIPVDDGPAFDTPLSAAETAHPLLAPLARAIEAARARLAVARGNVRDYPELAVGMRRDRGSFDGPWESSATVAVRIPLATDARNRPRIAAASAELTEAEATLPVERARLAAEQDASAREVEQSAIALARAEQRLVLAAETQREYARAFQLGNIDLPQRLRIEFDRFDAELAAARARIEAARAIARRNQSLGLLP</sequence>
<evidence type="ECO:0000256" key="1">
    <source>
        <dbReference type="SAM" id="MobiDB-lite"/>
    </source>
</evidence>
<feature type="signal peptide" evidence="2">
    <location>
        <begin position="1"/>
        <end position="32"/>
    </location>
</feature>
<feature type="chain" id="PRO_5023108127" evidence="2">
    <location>
        <begin position="33"/>
        <end position="479"/>
    </location>
</feature>
<feature type="region of interest" description="Disordered" evidence="1">
    <location>
        <begin position="251"/>
        <end position="286"/>
    </location>
</feature>
<dbReference type="KEGG" id="otr:OTERR_17260"/>
<accession>A0A5C1E8B1</accession>
<reference evidence="3 4" key="1">
    <citation type="submission" date="2017-07" db="EMBL/GenBank/DDBJ databases">
        <title>Complete genome sequence of Oryzomicrobium terrae TPP412.</title>
        <authorList>
            <person name="Chiu L.-W."/>
            <person name="Lo K.-J."/>
            <person name="Tsai Y.-M."/>
            <person name="Lin S.-S."/>
            <person name="Kuo C.-H."/>
            <person name="Liu C.-T."/>
        </authorList>
    </citation>
    <scope>NUCLEOTIDE SEQUENCE [LARGE SCALE GENOMIC DNA]</scope>
    <source>
        <strain evidence="3 4">TPP412</strain>
    </source>
</reference>
<dbReference type="Proteomes" id="UP000323671">
    <property type="component" value="Chromosome"/>
</dbReference>
<dbReference type="InterPro" id="IPR010131">
    <property type="entry name" value="MdtP/NodT-like"/>
</dbReference>
<organism evidence="3 4">
    <name type="scientific">Oryzomicrobium terrae</name>
    <dbReference type="NCBI Taxonomy" id="1735038"/>
    <lineage>
        <taxon>Bacteria</taxon>
        <taxon>Pseudomonadati</taxon>
        <taxon>Pseudomonadota</taxon>
        <taxon>Betaproteobacteria</taxon>
        <taxon>Rhodocyclales</taxon>
        <taxon>Rhodocyclaceae</taxon>
        <taxon>Oryzomicrobium</taxon>
    </lineage>
</organism>
<evidence type="ECO:0000256" key="2">
    <source>
        <dbReference type="SAM" id="SignalP"/>
    </source>
</evidence>
<dbReference type="EMBL" id="CP022579">
    <property type="protein sequence ID" value="QEL65202.1"/>
    <property type="molecule type" value="Genomic_DNA"/>
</dbReference>
<gene>
    <name evidence="3" type="ORF">OTERR_17260</name>
</gene>
<dbReference type="AlphaFoldDB" id="A0A5C1E8B1"/>
<dbReference type="PANTHER" id="PTHR30203:SF24">
    <property type="entry name" value="BLR4935 PROTEIN"/>
    <property type="match status" value="1"/>
</dbReference>
<dbReference type="PANTHER" id="PTHR30203">
    <property type="entry name" value="OUTER MEMBRANE CATION EFFLUX PROTEIN"/>
    <property type="match status" value="1"/>
</dbReference>
<evidence type="ECO:0000313" key="3">
    <source>
        <dbReference type="EMBL" id="QEL65202.1"/>
    </source>
</evidence>
<proteinExistence type="predicted"/>
<dbReference type="RefSeq" id="WP_187775202.1">
    <property type="nucleotide sequence ID" value="NZ_CP022579.1"/>
</dbReference>
<dbReference type="SUPFAM" id="SSF56954">
    <property type="entry name" value="Outer membrane efflux proteins (OEP)"/>
    <property type="match status" value="1"/>
</dbReference>
<protein>
    <submittedName>
        <fullName evidence="3">Outer membrane cation efflux system protein, CzcC family</fullName>
    </submittedName>
</protein>
<keyword evidence="2" id="KW-0732">Signal</keyword>
<evidence type="ECO:0000313" key="4">
    <source>
        <dbReference type="Proteomes" id="UP000323671"/>
    </source>
</evidence>